<evidence type="ECO:0000313" key="1">
    <source>
        <dbReference type="EMBL" id="KAJ2883166.1"/>
    </source>
</evidence>
<protein>
    <submittedName>
        <fullName evidence="1">Uncharacterized protein</fullName>
    </submittedName>
</protein>
<organism evidence="1 2">
    <name type="scientific">Coemansia aciculifera</name>
    <dbReference type="NCBI Taxonomy" id="417176"/>
    <lineage>
        <taxon>Eukaryota</taxon>
        <taxon>Fungi</taxon>
        <taxon>Fungi incertae sedis</taxon>
        <taxon>Zoopagomycota</taxon>
        <taxon>Kickxellomycotina</taxon>
        <taxon>Kickxellomycetes</taxon>
        <taxon>Kickxellales</taxon>
        <taxon>Kickxellaceae</taxon>
        <taxon>Coemansia</taxon>
    </lineage>
</organism>
<gene>
    <name evidence="1" type="ORF">IWW38_005579</name>
</gene>
<keyword evidence="2" id="KW-1185">Reference proteome</keyword>
<dbReference type="Proteomes" id="UP001139981">
    <property type="component" value="Unassembled WGS sequence"/>
</dbReference>
<accession>A0ACC1LW52</accession>
<proteinExistence type="predicted"/>
<name>A0ACC1LW52_9FUNG</name>
<dbReference type="EMBL" id="JANBVB010002685">
    <property type="protein sequence ID" value="KAJ2883166.1"/>
    <property type="molecule type" value="Genomic_DNA"/>
</dbReference>
<reference evidence="1" key="1">
    <citation type="submission" date="2022-07" db="EMBL/GenBank/DDBJ databases">
        <title>Phylogenomic reconstructions and comparative analyses of Kickxellomycotina fungi.</title>
        <authorList>
            <person name="Reynolds N.K."/>
            <person name="Stajich J.E."/>
            <person name="Barry K."/>
            <person name="Grigoriev I.V."/>
            <person name="Crous P."/>
            <person name="Smith M.E."/>
        </authorList>
    </citation>
    <scope>NUCLEOTIDE SEQUENCE</scope>
    <source>
        <strain evidence="1">CBS 190363</strain>
    </source>
</reference>
<evidence type="ECO:0000313" key="2">
    <source>
        <dbReference type="Proteomes" id="UP001139981"/>
    </source>
</evidence>
<sequence length="214" mass="23026">MSVKHWGEVPVGNWTLSVRNAYLPKHHGVLKAWQLTVFGESTEPSSMPSVLPSPVVTPSPGDKKPVPGDDKSQDNAGVKGVIGALFVPLLLVLGSGALSALAMLVYMRRRERKLASMRWTALDAIGDSNGGSEEGEFRRHPQLPPRPEDDEDTDIYDIVQTITSLSPSNRRNGAYKHLPSGDEIVVLADGDGADDDLRTMGNSSKGSAESENLV</sequence>
<comment type="caution">
    <text evidence="1">The sequence shown here is derived from an EMBL/GenBank/DDBJ whole genome shotgun (WGS) entry which is preliminary data.</text>
</comment>